<dbReference type="EMBL" id="JAYKXN010000002">
    <property type="protein sequence ID" value="KAK7309334.1"/>
    <property type="molecule type" value="Genomic_DNA"/>
</dbReference>
<protein>
    <submittedName>
        <fullName evidence="1">Uncharacterized protein</fullName>
    </submittedName>
</protein>
<evidence type="ECO:0000313" key="1">
    <source>
        <dbReference type="EMBL" id="KAK7309334.1"/>
    </source>
</evidence>
<sequence length="169" mass="18302">MMVKFHVLAPPSSILLDFVDVALLNSFYKRTFPMNDLVKLDIDGMISVADGGACGTLSNEPRGELLGENREAFGLCLLATVQMKVEKKGPDPTVAGLQQQVSGRQLDSTSVSDTTVQIASSKTECHPTAGKQASVGNGEKLVNMMHFLETELLIGDPNVELVEEWKVRP</sequence>
<reference evidence="1 2" key="1">
    <citation type="submission" date="2024-01" db="EMBL/GenBank/DDBJ databases">
        <title>The genomes of 5 underutilized Papilionoideae crops provide insights into root nodulation and disease resistance.</title>
        <authorList>
            <person name="Yuan L."/>
        </authorList>
    </citation>
    <scope>NUCLEOTIDE SEQUENCE [LARGE SCALE GENOMIC DNA]</scope>
    <source>
        <strain evidence="1">LY-2023</strain>
        <tissue evidence="1">Leaf</tissue>
    </source>
</reference>
<comment type="caution">
    <text evidence="1">The sequence shown here is derived from an EMBL/GenBank/DDBJ whole genome shotgun (WGS) entry which is preliminary data.</text>
</comment>
<keyword evidence="2" id="KW-1185">Reference proteome</keyword>
<gene>
    <name evidence="1" type="ORF">RJT34_05972</name>
</gene>
<dbReference type="AlphaFoldDB" id="A0AAN9PTE8"/>
<organism evidence="1 2">
    <name type="scientific">Clitoria ternatea</name>
    <name type="common">Butterfly pea</name>
    <dbReference type="NCBI Taxonomy" id="43366"/>
    <lineage>
        <taxon>Eukaryota</taxon>
        <taxon>Viridiplantae</taxon>
        <taxon>Streptophyta</taxon>
        <taxon>Embryophyta</taxon>
        <taxon>Tracheophyta</taxon>
        <taxon>Spermatophyta</taxon>
        <taxon>Magnoliopsida</taxon>
        <taxon>eudicotyledons</taxon>
        <taxon>Gunneridae</taxon>
        <taxon>Pentapetalae</taxon>
        <taxon>rosids</taxon>
        <taxon>fabids</taxon>
        <taxon>Fabales</taxon>
        <taxon>Fabaceae</taxon>
        <taxon>Papilionoideae</taxon>
        <taxon>50 kb inversion clade</taxon>
        <taxon>NPAAA clade</taxon>
        <taxon>indigoferoid/millettioid clade</taxon>
        <taxon>Phaseoleae</taxon>
        <taxon>Clitoria</taxon>
    </lineage>
</organism>
<name>A0AAN9PTE8_CLITE</name>
<dbReference type="Proteomes" id="UP001359559">
    <property type="component" value="Unassembled WGS sequence"/>
</dbReference>
<proteinExistence type="predicted"/>
<accession>A0AAN9PTE8</accession>
<evidence type="ECO:0000313" key="2">
    <source>
        <dbReference type="Proteomes" id="UP001359559"/>
    </source>
</evidence>